<keyword evidence="11" id="KW-1185">Reference proteome</keyword>
<dbReference type="Proteomes" id="UP001501414">
    <property type="component" value="Unassembled WGS sequence"/>
</dbReference>
<protein>
    <submittedName>
        <fullName evidence="10">DMT family transporter</fullName>
    </submittedName>
</protein>
<feature type="chain" id="PRO_5045120185" evidence="8">
    <location>
        <begin position="18"/>
        <end position="324"/>
    </location>
</feature>
<accession>A0ABP4IE35</accession>
<dbReference type="InterPro" id="IPR037185">
    <property type="entry name" value="EmrE-like"/>
</dbReference>
<feature type="transmembrane region" description="Helical" evidence="7">
    <location>
        <begin position="27"/>
        <end position="49"/>
    </location>
</feature>
<evidence type="ECO:0000313" key="11">
    <source>
        <dbReference type="Proteomes" id="UP001501414"/>
    </source>
</evidence>
<feature type="transmembrane region" description="Helical" evidence="7">
    <location>
        <begin position="160"/>
        <end position="177"/>
    </location>
</feature>
<feature type="transmembrane region" description="Helical" evidence="7">
    <location>
        <begin position="189"/>
        <end position="209"/>
    </location>
</feature>
<evidence type="ECO:0000259" key="9">
    <source>
        <dbReference type="Pfam" id="PF00892"/>
    </source>
</evidence>
<evidence type="ECO:0000256" key="2">
    <source>
        <dbReference type="ARBA" id="ARBA00007362"/>
    </source>
</evidence>
<feature type="compositionally biased region" description="Basic and acidic residues" evidence="6">
    <location>
        <begin position="296"/>
        <end position="305"/>
    </location>
</feature>
<keyword evidence="4 7" id="KW-1133">Transmembrane helix</keyword>
<organism evidence="10 11">
    <name type="scientific">Pseudonocardia kongjuensis</name>
    <dbReference type="NCBI Taxonomy" id="102227"/>
    <lineage>
        <taxon>Bacteria</taxon>
        <taxon>Bacillati</taxon>
        <taxon>Actinomycetota</taxon>
        <taxon>Actinomycetes</taxon>
        <taxon>Pseudonocardiales</taxon>
        <taxon>Pseudonocardiaceae</taxon>
        <taxon>Pseudonocardia</taxon>
    </lineage>
</organism>
<dbReference type="InterPro" id="IPR050638">
    <property type="entry name" value="AA-Vitamin_Transporters"/>
</dbReference>
<comment type="similarity">
    <text evidence="2">Belongs to the EamA transporter family.</text>
</comment>
<gene>
    <name evidence="10" type="ORF">GCM10009613_25440</name>
</gene>
<evidence type="ECO:0000256" key="5">
    <source>
        <dbReference type="ARBA" id="ARBA00023136"/>
    </source>
</evidence>
<dbReference type="Pfam" id="PF00892">
    <property type="entry name" value="EamA"/>
    <property type="match status" value="2"/>
</dbReference>
<keyword evidence="5 7" id="KW-0472">Membrane</keyword>
<dbReference type="PANTHER" id="PTHR32322:SF2">
    <property type="entry name" value="EAMA DOMAIN-CONTAINING PROTEIN"/>
    <property type="match status" value="1"/>
</dbReference>
<feature type="signal peptide" evidence="8">
    <location>
        <begin position="1"/>
        <end position="17"/>
    </location>
</feature>
<comment type="caution">
    <text evidence="10">The sequence shown here is derived from an EMBL/GenBank/DDBJ whole genome shotgun (WGS) entry which is preliminary data.</text>
</comment>
<evidence type="ECO:0000256" key="3">
    <source>
        <dbReference type="ARBA" id="ARBA00022692"/>
    </source>
</evidence>
<name>A0ABP4IE35_9PSEU</name>
<feature type="transmembrane region" description="Helical" evidence="7">
    <location>
        <begin position="122"/>
        <end position="140"/>
    </location>
</feature>
<dbReference type="EMBL" id="BAAAJK010000008">
    <property type="protein sequence ID" value="GAA1388310.1"/>
    <property type="molecule type" value="Genomic_DNA"/>
</dbReference>
<evidence type="ECO:0000256" key="6">
    <source>
        <dbReference type="SAM" id="MobiDB-lite"/>
    </source>
</evidence>
<proteinExistence type="inferred from homology"/>
<sequence>MLAALGAVVLWSTNAYAAGVALAHMQVEWLLLVQYGSAAVVFLAVRLVAHRNSRRRTAGPRGVAGAGPWVLVVGVVGLTGTIFLQYTAFALAPIVAANVLAYGWPLLAALAVLIVRRDRSALRGAGLAVLGFAGVALIFISPGAADTGDNAAALGTSPMWGYVAALGSAVCMTAYTLGSGRVSVPVADLLLPATIVGVIGAAMLVAISGAPSPPLVGMAAAAYIGLGPMAAGYGLWTVAMSHGGARTLSPLGYATPLLSTTLLIVTGASATPATLLGIGLILASSTGVLLTQHRRSPTEVDRQPQPREWSAATQDGPDTDPSPR</sequence>
<feature type="region of interest" description="Disordered" evidence="6">
    <location>
        <begin position="293"/>
        <end position="324"/>
    </location>
</feature>
<feature type="transmembrane region" description="Helical" evidence="7">
    <location>
        <begin position="94"/>
        <end position="115"/>
    </location>
</feature>
<reference evidence="11" key="1">
    <citation type="journal article" date="2019" name="Int. J. Syst. Evol. Microbiol.">
        <title>The Global Catalogue of Microorganisms (GCM) 10K type strain sequencing project: providing services to taxonomists for standard genome sequencing and annotation.</title>
        <authorList>
            <consortium name="The Broad Institute Genomics Platform"/>
            <consortium name="The Broad Institute Genome Sequencing Center for Infectious Disease"/>
            <person name="Wu L."/>
            <person name="Ma J."/>
        </authorList>
    </citation>
    <scope>NUCLEOTIDE SEQUENCE [LARGE SCALE GENOMIC DNA]</scope>
    <source>
        <strain evidence="11">JCM 11896</strain>
    </source>
</reference>
<evidence type="ECO:0000256" key="8">
    <source>
        <dbReference type="SAM" id="SignalP"/>
    </source>
</evidence>
<feature type="domain" description="EamA" evidence="9">
    <location>
        <begin position="2"/>
        <end position="139"/>
    </location>
</feature>
<evidence type="ECO:0000256" key="7">
    <source>
        <dbReference type="SAM" id="Phobius"/>
    </source>
</evidence>
<comment type="subcellular location">
    <subcellularLocation>
        <location evidence="1">Membrane</location>
        <topology evidence="1">Multi-pass membrane protein</topology>
    </subcellularLocation>
</comment>
<evidence type="ECO:0000256" key="4">
    <source>
        <dbReference type="ARBA" id="ARBA00022989"/>
    </source>
</evidence>
<dbReference type="InterPro" id="IPR000620">
    <property type="entry name" value="EamA_dom"/>
</dbReference>
<evidence type="ECO:0000256" key="1">
    <source>
        <dbReference type="ARBA" id="ARBA00004141"/>
    </source>
</evidence>
<keyword evidence="8" id="KW-0732">Signal</keyword>
<evidence type="ECO:0000313" key="10">
    <source>
        <dbReference type="EMBL" id="GAA1388310.1"/>
    </source>
</evidence>
<feature type="transmembrane region" description="Helical" evidence="7">
    <location>
        <begin position="69"/>
        <end position="88"/>
    </location>
</feature>
<keyword evidence="3 7" id="KW-0812">Transmembrane</keyword>
<feature type="transmembrane region" description="Helical" evidence="7">
    <location>
        <begin position="215"/>
        <end position="236"/>
    </location>
</feature>
<feature type="domain" description="EamA" evidence="9">
    <location>
        <begin position="159"/>
        <end position="288"/>
    </location>
</feature>
<dbReference type="SUPFAM" id="SSF103481">
    <property type="entry name" value="Multidrug resistance efflux transporter EmrE"/>
    <property type="match status" value="1"/>
</dbReference>
<dbReference type="PANTHER" id="PTHR32322">
    <property type="entry name" value="INNER MEMBRANE TRANSPORTER"/>
    <property type="match status" value="1"/>
</dbReference>